<dbReference type="EMBL" id="JAPDFW010000083">
    <property type="protein sequence ID" value="KAJ5072087.1"/>
    <property type="molecule type" value="Genomic_DNA"/>
</dbReference>
<evidence type="ECO:0000313" key="2">
    <source>
        <dbReference type="Proteomes" id="UP001149090"/>
    </source>
</evidence>
<name>A0A9Q0R9G5_ANAIG</name>
<organism evidence="1 2">
    <name type="scientific">Anaeramoeba ignava</name>
    <name type="common">Anaerobic marine amoeba</name>
    <dbReference type="NCBI Taxonomy" id="1746090"/>
    <lineage>
        <taxon>Eukaryota</taxon>
        <taxon>Metamonada</taxon>
        <taxon>Anaeramoebidae</taxon>
        <taxon>Anaeramoeba</taxon>
    </lineage>
</organism>
<dbReference type="AlphaFoldDB" id="A0A9Q0R9G5"/>
<accession>A0A9Q0R9G5</accession>
<dbReference type="InterPro" id="IPR016024">
    <property type="entry name" value="ARM-type_fold"/>
</dbReference>
<dbReference type="Proteomes" id="UP001149090">
    <property type="component" value="Unassembled WGS sequence"/>
</dbReference>
<keyword evidence="2" id="KW-1185">Reference proteome</keyword>
<proteinExistence type="predicted"/>
<dbReference type="Gene3D" id="1.25.10.10">
    <property type="entry name" value="Leucine-rich Repeat Variant"/>
    <property type="match status" value="2"/>
</dbReference>
<dbReference type="SUPFAM" id="SSF48371">
    <property type="entry name" value="ARM repeat"/>
    <property type="match status" value="1"/>
</dbReference>
<evidence type="ECO:0000313" key="1">
    <source>
        <dbReference type="EMBL" id="KAJ5072087.1"/>
    </source>
</evidence>
<comment type="caution">
    <text evidence="1">The sequence shown here is derived from an EMBL/GenBank/DDBJ whole genome shotgun (WGS) entry which is preliminary data.</text>
</comment>
<reference evidence="1" key="1">
    <citation type="submission" date="2022-10" db="EMBL/GenBank/DDBJ databases">
        <title>Novel sulphate-reducing endosymbionts in the free-living metamonad Anaeramoeba.</title>
        <authorList>
            <person name="Jerlstrom-Hultqvist J."/>
            <person name="Cepicka I."/>
            <person name="Gallot-Lavallee L."/>
            <person name="Salas-Leiva D."/>
            <person name="Curtis B.A."/>
            <person name="Zahonova K."/>
            <person name="Pipaliya S."/>
            <person name="Dacks J."/>
            <person name="Roger A.J."/>
        </authorList>
    </citation>
    <scope>NUCLEOTIDE SEQUENCE</scope>
    <source>
        <strain evidence="1">BMAN</strain>
    </source>
</reference>
<sequence length="554" mass="64615">MINFIFLLQQSKNNQNIEMIIRIINKLSRCNNLKYQQYSSTILYEFWGKKVTHSEFIKSMIPSLRLLLKSQSKIVQRNILISLTELVKTHWTYPHFASEIIDSLIVLLQNSKDETVQHYIIRIITTFSNLKDINLKLVSDSEFISTLIRILKEKQKINSKARNSYLLPILAILKSLSTENVSGQNSLVSKGVIPILHEICLNSSLEVQREVIQLFSAISYENENSVLMMIKESVLQTLFLLFYQYEETMLTQDLLYCISIFAKFEFIASSLGEIGFIEILVQKLVPSKEEAELFDVSDCSVFGVDTSCFKVLNQLISNQSSKSNRERILKTNILEIIKEKIDYFDVELFIEIFRFISTFFKFYDQKTKGIIASSQDIIACIIKNNLISYPNLSFIDSLINFLQDVMNQKDLIFWLAKNQMFETLSQIFLNLTSNQSLFDENLQQENFSENQNQTQTQTQTPKIIPFNFKNFKENKISFTLNEIIISKQIIENIAKIFYFASQFKDELIQLNLNIFQNPNVIKALKEGLLMKKLFIVQNYCEEALKFLNFLNFKF</sequence>
<gene>
    <name evidence="1" type="ORF">M0811_09731</name>
</gene>
<dbReference type="InterPro" id="IPR011989">
    <property type="entry name" value="ARM-like"/>
</dbReference>
<protein>
    <submittedName>
        <fullName evidence="1">Vacuolar protein</fullName>
    </submittedName>
</protein>